<evidence type="ECO:0000313" key="1">
    <source>
        <dbReference type="EMBL" id="KRG17838.1"/>
    </source>
</evidence>
<gene>
    <name evidence="2" type="ORF">CC99x_009080</name>
    <name evidence="1" type="ORF">CC99x_01961</name>
</gene>
<evidence type="ECO:0000313" key="3">
    <source>
        <dbReference type="Proteomes" id="UP000051494"/>
    </source>
</evidence>
<dbReference type="EMBL" id="LKHV01000011">
    <property type="protein sequence ID" value="KRG17838.1"/>
    <property type="molecule type" value="Genomic_DNA"/>
</dbReference>
<dbReference type="AlphaFoldDB" id="A0A0Q9YLN1"/>
<dbReference type="EMBL" id="LKHV02000001">
    <property type="protein sequence ID" value="MCS5709055.1"/>
    <property type="molecule type" value="Genomic_DNA"/>
</dbReference>
<reference evidence="2" key="3">
    <citation type="submission" date="2021-06" db="EMBL/GenBank/DDBJ databases">
        <title>Genomic Description and Analysis of Intracellular Bacteria, Candidatus Berkiella cookevillensis and Candidatus Berkiella aquae.</title>
        <authorList>
            <person name="Kidane D.T."/>
            <person name="Mehari Y.T."/>
            <person name="Rice F.C."/>
            <person name="Arivett B.A."/>
            <person name="Farone A.L."/>
            <person name="Berk S.G."/>
            <person name="Farone M.B."/>
        </authorList>
    </citation>
    <scope>NUCLEOTIDE SEQUENCE</scope>
    <source>
        <strain evidence="2">CC99</strain>
    </source>
</reference>
<sequence>MQVLTTFETSMISAGTRVVDTDSSYLETLSYLKTRCTIGALAGALIGVNVSSASLITYAFAGFSAGLATGMFETWLWLD</sequence>
<keyword evidence="3" id="KW-1185">Reference proteome</keyword>
<name>A0A0Q9YLN1_9GAMM</name>
<dbReference type="Proteomes" id="UP000051494">
    <property type="component" value="Unassembled WGS sequence"/>
</dbReference>
<accession>A0A0Q9YLN1</accession>
<reference evidence="1" key="1">
    <citation type="submission" date="2015-09" db="EMBL/GenBank/DDBJ databases">
        <title>Draft Genome Sequences of Two Novel Amoeba-resistant Intranuclear Bacteria, Candidatus Berkiella cookevillensis and Candidatus Berkiella aquae.</title>
        <authorList>
            <person name="Mehari Y.T."/>
            <person name="Arivett B.A."/>
            <person name="Farone A.L."/>
            <person name="Gunderson J.H."/>
            <person name="Farone M.B."/>
        </authorList>
    </citation>
    <scope>NUCLEOTIDE SEQUENCE [LARGE SCALE GENOMIC DNA]</scope>
    <source>
        <strain evidence="1">CC99</strain>
    </source>
</reference>
<reference evidence="2" key="2">
    <citation type="journal article" date="2016" name="Genome Announc.">
        <title>Draft Genome Sequences of Two Novel Amoeba-Resistant Intranuclear Bacteria, 'Candidatus Berkiella cookevillensis' and 'Candidatus Berkiella aquae'.</title>
        <authorList>
            <person name="Mehari Y.T."/>
            <person name="Arivett B.A."/>
            <person name="Farone A.L."/>
            <person name="Gunderson J.H."/>
            <person name="Farone M.B."/>
        </authorList>
    </citation>
    <scope>NUCLEOTIDE SEQUENCE</scope>
    <source>
        <strain evidence="2">CC99</strain>
    </source>
</reference>
<dbReference type="STRING" id="437022.CC99x_01961"/>
<organism evidence="1">
    <name type="scientific">Candidatus Berkiella cookevillensis</name>
    <dbReference type="NCBI Taxonomy" id="437022"/>
    <lineage>
        <taxon>Bacteria</taxon>
        <taxon>Pseudomonadati</taxon>
        <taxon>Pseudomonadota</taxon>
        <taxon>Gammaproteobacteria</taxon>
        <taxon>Candidatus Berkiellales</taxon>
        <taxon>Candidatus Berkiellaceae</taxon>
        <taxon>Candidatus Berkiella</taxon>
    </lineage>
</organism>
<evidence type="ECO:0000313" key="2">
    <source>
        <dbReference type="EMBL" id="MCS5709055.1"/>
    </source>
</evidence>
<proteinExistence type="predicted"/>
<protein>
    <submittedName>
        <fullName evidence="1">Uncharacterized protein</fullName>
    </submittedName>
</protein>
<dbReference type="RefSeq" id="WP_057625068.1">
    <property type="nucleotide sequence ID" value="NZ_LKHV02000001.1"/>
</dbReference>
<comment type="caution">
    <text evidence="1">The sequence shown here is derived from an EMBL/GenBank/DDBJ whole genome shotgun (WGS) entry which is preliminary data.</text>
</comment>